<feature type="compositionally biased region" description="Low complexity" evidence="1">
    <location>
        <begin position="18"/>
        <end position="41"/>
    </location>
</feature>
<accession>A0A914L1P5</accession>
<dbReference type="WBParaSite" id="Minc3s00225g08008">
    <property type="protein sequence ID" value="Minc3s00225g08008"/>
    <property type="gene ID" value="Minc3s00225g08008"/>
</dbReference>
<organism evidence="2 3">
    <name type="scientific">Meloidogyne incognita</name>
    <name type="common">Southern root-knot nematode worm</name>
    <name type="synonym">Oxyuris incognita</name>
    <dbReference type="NCBI Taxonomy" id="6306"/>
    <lineage>
        <taxon>Eukaryota</taxon>
        <taxon>Metazoa</taxon>
        <taxon>Ecdysozoa</taxon>
        <taxon>Nematoda</taxon>
        <taxon>Chromadorea</taxon>
        <taxon>Rhabditida</taxon>
        <taxon>Tylenchina</taxon>
        <taxon>Tylenchomorpha</taxon>
        <taxon>Tylenchoidea</taxon>
        <taxon>Meloidogynidae</taxon>
        <taxon>Meloidogyninae</taxon>
        <taxon>Meloidogyne</taxon>
        <taxon>Meloidogyne incognita group</taxon>
    </lineage>
</organism>
<feature type="region of interest" description="Disordered" evidence="1">
    <location>
        <begin position="1"/>
        <end position="52"/>
    </location>
</feature>
<dbReference type="Proteomes" id="UP000887563">
    <property type="component" value="Unplaced"/>
</dbReference>
<feature type="compositionally biased region" description="Polar residues" evidence="1">
    <location>
        <begin position="42"/>
        <end position="52"/>
    </location>
</feature>
<reference evidence="3" key="1">
    <citation type="submission" date="2022-11" db="UniProtKB">
        <authorList>
            <consortium name="WormBaseParasite"/>
        </authorList>
    </citation>
    <scope>IDENTIFICATION</scope>
</reference>
<sequence length="52" mass="5914">MKSEKQQQQSVPMTIQPSVLRQNNSLSSLLNSENHQQSNSLKNQTKNNGQNF</sequence>
<evidence type="ECO:0000313" key="2">
    <source>
        <dbReference type="Proteomes" id="UP000887563"/>
    </source>
</evidence>
<proteinExistence type="predicted"/>
<dbReference type="AlphaFoldDB" id="A0A914L1P5"/>
<evidence type="ECO:0000313" key="3">
    <source>
        <dbReference type="WBParaSite" id="Minc3s00225g08008"/>
    </source>
</evidence>
<evidence type="ECO:0000256" key="1">
    <source>
        <dbReference type="SAM" id="MobiDB-lite"/>
    </source>
</evidence>
<protein>
    <submittedName>
        <fullName evidence="3">Candidate secreted effector</fullName>
    </submittedName>
</protein>
<keyword evidence="2" id="KW-1185">Reference proteome</keyword>
<name>A0A914L1P5_MELIC</name>
<feature type="compositionally biased region" description="Polar residues" evidence="1">
    <location>
        <begin position="1"/>
        <end position="17"/>
    </location>
</feature>